<feature type="transmembrane region" description="Helical" evidence="1">
    <location>
        <begin position="29"/>
        <end position="46"/>
    </location>
</feature>
<keyword evidence="3" id="KW-1185">Reference proteome</keyword>
<evidence type="ECO:0000313" key="3">
    <source>
        <dbReference type="Proteomes" id="UP001253595"/>
    </source>
</evidence>
<keyword evidence="1" id="KW-0812">Transmembrane</keyword>
<dbReference type="RefSeq" id="WP_310068900.1">
    <property type="nucleotide sequence ID" value="NZ_JAVDVX010000001.1"/>
</dbReference>
<organism evidence="2 3">
    <name type="scientific">Cellvibrio fibrivorans</name>
    <dbReference type="NCBI Taxonomy" id="126350"/>
    <lineage>
        <taxon>Bacteria</taxon>
        <taxon>Pseudomonadati</taxon>
        <taxon>Pseudomonadota</taxon>
        <taxon>Gammaproteobacteria</taxon>
        <taxon>Cellvibrionales</taxon>
        <taxon>Cellvibrionaceae</taxon>
        <taxon>Cellvibrio</taxon>
    </lineage>
</organism>
<gene>
    <name evidence="2" type="ORF">J2X05_000801</name>
</gene>
<dbReference type="EMBL" id="JAVDVX010000001">
    <property type="protein sequence ID" value="MDR7088798.1"/>
    <property type="molecule type" value="Genomic_DNA"/>
</dbReference>
<evidence type="ECO:0000256" key="1">
    <source>
        <dbReference type="SAM" id="Phobius"/>
    </source>
</evidence>
<feature type="transmembrane region" description="Helical" evidence="1">
    <location>
        <begin position="129"/>
        <end position="147"/>
    </location>
</feature>
<feature type="transmembrane region" description="Helical" evidence="1">
    <location>
        <begin position="76"/>
        <end position="97"/>
    </location>
</feature>
<name>A0ABU1UUJ5_9GAMM</name>
<keyword evidence="1" id="KW-1133">Transmembrane helix</keyword>
<evidence type="ECO:0000313" key="2">
    <source>
        <dbReference type="EMBL" id="MDR7088798.1"/>
    </source>
</evidence>
<proteinExistence type="predicted"/>
<feature type="transmembrane region" description="Helical" evidence="1">
    <location>
        <begin position="53"/>
        <end position="70"/>
    </location>
</feature>
<keyword evidence="1" id="KW-0472">Membrane</keyword>
<dbReference type="Proteomes" id="UP001253595">
    <property type="component" value="Unassembled WGS sequence"/>
</dbReference>
<feature type="transmembrane region" description="Helical" evidence="1">
    <location>
        <begin position="5"/>
        <end position="23"/>
    </location>
</feature>
<feature type="transmembrane region" description="Helical" evidence="1">
    <location>
        <begin position="153"/>
        <end position="175"/>
    </location>
</feature>
<sequence length="202" mass="22927">MLNRVIAIALIAAYPLLVHVALVFTVPQLLFIAPMLFLAGVCWQGLVNRNKRVWLVFSMLCTGIALLEYLDLTLYLLFLPPVVIPLLLLFIFGRTLISGREPLITAIGEAARGPLSNAMRSYTRGLTQLWCVVFVAMIVWSAILPWLEQPELWSWFTNIINYGVVGVLFVGEFMLRKKLFPSHNHPGFFEYLRIIAHANIRS</sequence>
<reference evidence="2 3" key="1">
    <citation type="submission" date="2023-07" db="EMBL/GenBank/DDBJ databases">
        <title>Sorghum-associated microbial communities from plants grown in Nebraska, USA.</title>
        <authorList>
            <person name="Schachtman D."/>
        </authorList>
    </citation>
    <scope>NUCLEOTIDE SEQUENCE [LARGE SCALE GENOMIC DNA]</scope>
    <source>
        <strain evidence="2 3">BE190</strain>
    </source>
</reference>
<comment type="caution">
    <text evidence="2">The sequence shown here is derived from an EMBL/GenBank/DDBJ whole genome shotgun (WGS) entry which is preliminary data.</text>
</comment>
<accession>A0ABU1UUJ5</accession>
<protein>
    <submittedName>
        <fullName evidence="2">Membrane protein</fullName>
    </submittedName>
</protein>